<keyword evidence="2" id="KW-1185">Reference proteome</keyword>
<sequence length="81" mass="9267">MAKHRSYNGRHQIDQLASINFTYKCVPEMPPNIIHTDPVARRHYLLDVKGPPRLTWAITPSVAARVIGLRQKAVQRYAGFQ</sequence>
<organism evidence="1 2">
    <name type="scientific">Mycolicibacterium alvei</name>
    <dbReference type="NCBI Taxonomy" id="67081"/>
    <lineage>
        <taxon>Bacteria</taxon>
        <taxon>Bacillati</taxon>
        <taxon>Actinomycetota</taxon>
        <taxon>Actinomycetes</taxon>
        <taxon>Mycobacteriales</taxon>
        <taxon>Mycobacteriaceae</taxon>
        <taxon>Mycolicibacterium</taxon>
    </lineage>
</organism>
<dbReference type="Proteomes" id="UP000466906">
    <property type="component" value="Chromosome"/>
</dbReference>
<evidence type="ECO:0000313" key="2">
    <source>
        <dbReference type="Proteomes" id="UP000466906"/>
    </source>
</evidence>
<reference evidence="1 2" key="1">
    <citation type="journal article" date="2019" name="Emerg. Microbes Infect.">
        <title>Comprehensive subspecies identification of 175 nontuberculous mycobacteria species based on 7547 genomic profiles.</title>
        <authorList>
            <person name="Matsumoto Y."/>
            <person name="Kinjo T."/>
            <person name="Motooka D."/>
            <person name="Nabeya D."/>
            <person name="Jung N."/>
            <person name="Uechi K."/>
            <person name="Horii T."/>
            <person name="Iida T."/>
            <person name="Fujita J."/>
            <person name="Nakamura S."/>
        </authorList>
    </citation>
    <scope>NUCLEOTIDE SEQUENCE [LARGE SCALE GENOMIC DNA]</scope>
    <source>
        <strain evidence="1 2">JCM 12272</strain>
    </source>
</reference>
<name>A0A6N4UNB3_9MYCO</name>
<gene>
    <name evidence="1" type="ORF">MALV_01560</name>
</gene>
<evidence type="ECO:0000313" key="1">
    <source>
        <dbReference type="EMBL" id="BBX25031.1"/>
    </source>
</evidence>
<proteinExistence type="predicted"/>
<dbReference type="EMBL" id="AP022565">
    <property type="protein sequence ID" value="BBX25031.1"/>
    <property type="molecule type" value="Genomic_DNA"/>
</dbReference>
<dbReference type="AlphaFoldDB" id="A0A6N4UNB3"/>
<accession>A0A6N4UNB3</accession>
<protein>
    <submittedName>
        <fullName evidence="1">Uncharacterized protein</fullName>
    </submittedName>
</protein>
<dbReference type="KEGG" id="malv:MALV_01560"/>